<feature type="transmembrane region" description="Helical" evidence="2">
    <location>
        <begin position="38"/>
        <end position="66"/>
    </location>
</feature>
<dbReference type="Proteomes" id="UP000822688">
    <property type="component" value="Chromosome 3"/>
</dbReference>
<keyword evidence="2" id="KW-0812">Transmembrane</keyword>
<keyword evidence="2" id="KW-1133">Transmembrane helix</keyword>
<name>A0A8T0IP61_CERPU</name>
<organism evidence="3 4">
    <name type="scientific">Ceratodon purpureus</name>
    <name type="common">Fire moss</name>
    <name type="synonym">Dicranum purpureum</name>
    <dbReference type="NCBI Taxonomy" id="3225"/>
    <lineage>
        <taxon>Eukaryota</taxon>
        <taxon>Viridiplantae</taxon>
        <taxon>Streptophyta</taxon>
        <taxon>Embryophyta</taxon>
        <taxon>Bryophyta</taxon>
        <taxon>Bryophytina</taxon>
        <taxon>Bryopsida</taxon>
        <taxon>Dicranidae</taxon>
        <taxon>Pseudoditrichales</taxon>
        <taxon>Ditrichaceae</taxon>
        <taxon>Ceratodon</taxon>
    </lineage>
</organism>
<keyword evidence="2" id="KW-0472">Membrane</keyword>
<dbReference type="EMBL" id="CM026423">
    <property type="protein sequence ID" value="KAG0584797.1"/>
    <property type="molecule type" value="Genomic_DNA"/>
</dbReference>
<dbReference type="AlphaFoldDB" id="A0A8T0IP61"/>
<feature type="region of interest" description="Disordered" evidence="1">
    <location>
        <begin position="279"/>
        <end position="323"/>
    </location>
</feature>
<reference evidence="3" key="1">
    <citation type="submission" date="2020-06" db="EMBL/GenBank/DDBJ databases">
        <title>WGS assembly of Ceratodon purpureus strain R40.</title>
        <authorList>
            <person name="Carey S.B."/>
            <person name="Jenkins J."/>
            <person name="Shu S."/>
            <person name="Lovell J.T."/>
            <person name="Sreedasyam A."/>
            <person name="Maumus F."/>
            <person name="Tiley G.P."/>
            <person name="Fernandez-Pozo N."/>
            <person name="Barry K."/>
            <person name="Chen C."/>
            <person name="Wang M."/>
            <person name="Lipzen A."/>
            <person name="Daum C."/>
            <person name="Saski C.A."/>
            <person name="Payton A.C."/>
            <person name="Mcbreen J.C."/>
            <person name="Conrad R.E."/>
            <person name="Kollar L.M."/>
            <person name="Olsson S."/>
            <person name="Huttunen S."/>
            <person name="Landis J.B."/>
            <person name="Wickett N.J."/>
            <person name="Johnson M.G."/>
            <person name="Rensing S.A."/>
            <person name="Grimwood J."/>
            <person name="Schmutz J."/>
            <person name="Mcdaniel S.F."/>
        </authorList>
    </citation>
    <scope>NUCLEOTIDE SEQUENCE</scope>
    <source>
        <strain evidence="3">R40</strain>
    </source>
</reference>
<keyword evidence="4" id="KW-1185">Reference proteome</keyword>
<feature type="compositionally biased region" description="Basic and acidic residues" evidence="1">
    <location>
        <begin position="300"/>
        <end position="317"/>
    </location>
</feature>
<proteinExistence type="predicted"/>
<gene>
    <name evidence="3" type="ORF">KC19_3G235100</name>
</gene>
<comment type="caution">
    <text evidence="3">The sequence shown here is derived from an EMBL/GenBank/DDBJ whole genome shotgun (WGS) entry which is preliminary data.</text>
</comment>
<evidence type="ECO:0000256" key="2">
    <source>
        <dbReference type="SAM" id="Phobius"/>
    </source>
</evidence>
<sequence length="335" mass="36986">MAMARSSFKGMCCEVGTYLYTQGKTGASLMFQTWRRGLICLLVLASFPFLAPMIIVTMVVGGVFLVPLLCGVAACRALARPGSLLNIIKKIRFPKSVLRSGSAELVMEDLDVHDGGNRDHGASRGMFSPDCKDVADSSNVGIAAEGEDSASCVPSEKKLAVDEEIMKDKVVVLHGRNGRAQEEENRPSESLLSQELVEAKSPSQQYGEHCADDSDPEAGNQYLEIKETDAFHFDVHERERGEDQSMTVEPSDKDPIEDEFSILDITASGIQLELNLPADKEESSQVQVVDTQQEQLEEPEQLKENLPECAPEERLPDDSTAPYMRRECQKVRKKM</sequence>
<accession>A0A8T0IP61</accession>
<evidence type="ECO:0000256" key="1">
    <source>
        <dbReference type="SAM" id="MobiDB-lite"/>
    </source>
</evidence>
<evidence type="ECO:0000313" key="4">
    <source>
        <dbReference type="Proteomes" id="UP000822688"/>
    </source>
</evidence>
<evidence type="ECO:0000313" key="3">
    <source>
        <dbReference type="EMBL" id="KAG0584797.1"/>
    </source>
</evidence>
<protein>
    <submittedName>
        <fullName evidence="3">Uncharacterized protein</fullName>
    </submittedName>
</protein>